<dbReference type="CDD" id="cd00609">
    <property type="entry name" value="AAT_like"/>
    <property type="match status" value="1"/>
</dbReference>
<dbReference type="SUPFAM" id="SSF53383">
    <property type="entry name" value="PLP-dependent transferases"/>
    <property type="match status" value="1"/>
</dbReference>
<accession>A0ABU9LYE0</accession>
<comment type="catalytic activity">
    <reaction evidence="13">
        <text>L-histidinol + 2 NAD(+) + H2O = L-histidine + 2 NADH + 3 H(+)</text>
        <dbReference type="Rhea" id="RHEA:20641"/>
        <dbReference type="ChEBI" id="CHEBI:15377"/>
        <dbReference type="ChEBI" id="CHEBI:15378"/>
        <dbReference type="ChEBI" id="CHEBI:57540"/>
        <dbReference type="ChEBI" id="CHEBI:57595"/>
        <dbReference type="ChEBI" id="CHEBI:57699"/>
        <dbReference type="ChEBI" id="CHEBI:57945"/>
        <dbReference type="EC" id="1.1.1.23"/>
    </reaction>
</comment>
<comment type="similarity">
    <text evidence="13">Belongs to the histidinol dehydrogenase family.</text>
</comment>
<feature type="binding site" evidence="13">
    <location>
        <position position="257"/>
    </location>
    <ligand>
        <name>Zn(2+)</name>
        <dbReference type="ChEBI" id="CHEBI:29105"/>
    </ligand>
</feature>
<dbReference type="InterPro" id="IPR016161">
    <property type="entry name" value="Ald_DH/histidinol_DH"/>
</dbReference>
<dbReference type="Gene3D" id="1.20.5.1300">
    <property type="match status" value="1"/>
</dbReference>
<evidence type="ECO:0000256" key="8">
    <source>
        <dbReference type="ARBA" id="ARBA00022833"/>
    </source>
</evidence>
<feature type="domain" description="Aminotransferase class I/classII large" evidence="14">
    <location>
        <begin position="487"/>
        <end position="785"/>
    </location>
</feature>
<feature type="active site" description="Proton acceptor" evidence="13">
    <location>
        <position position="325"/>
    </location>
</feature>
<feature type="binding site" evidence="13">
    <location>
        <position position="260"/>
    </location>
    <ligand>
        <name>substrate</name>
    </ligand>
</feature>
<evidence type="ECO:0000256" key="5">
    <source>
        <dbReference type="ARBA" id="ARBA00022576"/>
    </source>
</evidence>
<sequence length="801" mass="84530">MQLYSYPDPSTWPALQQRPAAAEAPQVAARVRAIFEQVRAGGDAALLTLAAELDKATLASLLISEAEFAAAATLVPADLQAAIRQAKTNIEAFHAAQREPELRVETMPGVVCSRRAVPVQRVGLYVPGGSAPLFSTLLMLGVPARLAGCPEVVVCTPPQADGSVSPVILFVAQLLGIDKVVKAGGAQAVAALALGTATVPAVDKIFGPGNRYVTAAKQLAAAEFGVAIDMPAGPSEVLIIADASANPAFVAADLLSQAEHGPDSQVVVLSDSSAVLEQVQAEVARQLALLPRRDVAAQALESSRAILLPDANSMLEFSNQYAPEHLILATDNADALAAQVTNAGSVFLGHLTPEAVGDYASGTNHTLPTSGYARQYSGVSLDSFVKKITFQRLSAQGLQVIGPVVETMAEAEGLAAHARAVTLRLAALNSSASPAAAVTLANPYAGLIRPSVERMQPYSSARDEFEGMAPVMLDANENSLGSVGPDDFSRYPDPHQRAIKADLARLKGVAPNQIFLGNGSDEAIDLLVRLTCTPGQDSIVICPPTYGMYEVAANLNDVRVERLPLNADFQLPPDAAEKLAASNAKLVFLCSPNNPTGNLLAQEAIETILRNFRGLVVVDEAYADFADAPSWITRLAEFPRLVVMQTFSKAWGLAGLRLGVAYASAQLIAYLDKIKPPYNISAATQQHALAALAAAPQLPEMRAELLDGRRWLVEKLAQLAIVEHIFPSDANFLLVRFTVDATGVYDQLRSRGIVVRNRTTQPGCAGCLRLTVGTAEENVQLVQALTEIGAEQSSVAASHIQ</sequence>
<feature type="binding site" evidence="13">
    <location>
        <position position="210"/>
    </location>
    <ligand>
        <name>NAD(+)</name>
        <dbReference type="ChEBI" id="CHEBI:57540"/>
    </ligand>
</feature>
<keyword evidence="6 12" id="KW-0808">Transferase</keyword>
<feature type="binding site" evidence="13">
    <location>
        <position position="187"/>
    </location>
    <ligand>
        <name>NAD(+)</name>
        <dbReference type="ChEBI" id="CHEBI:57540"/>
    </ligand>
</feature>
<dbReference type="InterPro" id="IPR015422">
    <property type="entry name" value="PyrdxlP-dep_Trfase_small"/>
</dbReference>
<dbReference type="CDD" id="cd06572">
    <property type="entry name" value="Histidinol_dh"/>
    <property type="match status" value="1"/>
</dbReference>
<evidence type="ECO:0000256" key="10">
    <source>
        <dbReference type="ARBA" id="ARBA00023002"/>
    </source>
</evidence>
<dbReference type="InterPro" id="IPR015424">
    <property type="entry name" value="PyrdxlP-dep_Trfase"/>
</dbReference>
<proteinExistence type="inferred from homology"/>
<evidence type="ECO:0000256" key="13">
    <source>
        <dbReference type="HAMAP-Rule" id="MF_01024"/>
    </source>
</evidence>
<keyword evidence="12" id="KW-0028">Amino-acid biosynthesis</keyword>
<comment type="cofactor">
    <cofactor evidence="1 12">
        <name>pyridoxal 5'-phosphate</name>
        <dbReference type="ChEBI" id="CHEBI:597326"/>
    </cofactor>
</comment>
<keyword evidence="5 12" id="KW-0032">Aminotransferase</keyword>
<feature type="binding site" evidence="13">
    <location>
        <position position="417"/>
    </location>
    <ligand>
        <name>substrate</name>
    </ligand>
</feature>
<dbReference type="SUPFAM" id="SSF53720">
    <property type="entry name" value="ALDH-like"/>
    <property type="match status" value="1"/>
</dbReference>
<dbReference type="InterPro" id="IPR004839">
    <property type="entry name" value="Aminotransferase_I/II_large"/>
</dbReference>
<organism evidence="15 16">
    <name type="scientific">Hymenobacter segetis</name>
    <dbReference type="NCBI Taxonomy" id="2025509"/>
    <lineage>
        <taxon>Bacteria</taxon>
        <taxon>Pseudomonadati</taxon>
        <taxon>Bacteroidota</taxon>
        <taxon>Cytophagia</taxon>
        <taxon>Cytophagales</taxon>
        <taxon>Hymenobacteraceae</taxon>
        <taxon>Hymenobacter</taxon>
    </lineage>
</organism>
<dbReference type="Pfam" id="PF00155">
    <property type="entry name" value="Aminotran_1_2"/>
    <property type="match status" value="1"/>
</dbReference>
<comment type="pathway">
    <text evidence="2 12">Amino-acid biosynthesis; L-histidine biosynthesis; L-histidine from 5-phospho-alpha-D-ribose 1-diphosphate: step 7/9.</text>
</comment>
<keyword evidence="13" id="KW-0520">NAD</keyword>
<dbReference type="Gene3D" id="3.40.50.1980">
    <property type="entry name" value="Nitrogenase molybdenum iron protein domain"/>
    <property type="match status" value="2"/>
</dbReference>
<dbReference type="InterPro" id="IPR001692">
    <property type="entry name" value="Histidinol_DH_CS"/>
</dbReference>
<evidence type="ECO:0000256" key="11">
    <source>
        <dbReference type="ARBA" id="ARBA00047481"/>
    </source>
</evidence>
<gene>
    <name evidence="13 15" type="primary">hisD</name>
    <name evidence="12" type="synonym">hisC</name>
    <name evidence="15" type="ORF">AAFH49_16335</name>
</gene>
<dbReference type="EMBL" id="JBCEVZ010000046">
    <property type="protein sequence ID" value="MEL5995784.1"/>
    <property type="molecule type" value="Genomic_DNA"/>
</dbReference>
<evidence type="ECO:0000256" key="6">
    <source>
        <dbReference type="ARBA" id="ARBA00022679"/>
    </source>
</evidence>
<feature type="binding site" evidence="13">
    <location>
        <position position="257"/>
    </location>
    <ligand>
        <name>substrate</name>
    </ligand>
</feature>
<dbReference type="HAMAP" id="MF_01023">
    <property type="entry name" value="HisC_aminotrans_2"/>
    <property type="match status" value="1"/>
</dbReference>
<dbReference type="GO" id="GO:0004399">
    <property type="term" value="F:histidinol dehydrogenase activity"/>
    <property type="evidence" value="ECO:0007669"/>
    <property type="project" value="UniProtKB-EC"/>
</dbReference>
<evidence type="ECO:0000256" key="7">
    <source>
        <dbReference type="ARBA" id="ARBA00022723"/>
    </source>
</evidence>
<evidence type="ECO:0000256" key="9">
    <source>
        <dbReference type="ARBA" id="ARBA00022898"/>
    </source>
</evidence>
<evidence type="ECO:0000256" key="3">
    <source>
        <dbReference type="ARBA" id="ARBA00005189"/>
    </source>
</evidence>
<keyword evidence="10 13" id="KW-0560">Oxidoreductase</keyword>
<dbReference type="InterPro" id="IPR012131">
    <property type="entry name" value="Hstdl_DH"/>
</dbReference>
<feature type="binding site" evidence="13">
    <location>
        <position position="325"/>
    </location>
    <ligand>
        <name>substrate</name>
    </ligand>
</feature>
<evidence type="ECO:0000256" key="1">
    <source>
        <dbReference type="ARBA" id="ARBA00001933"/>
    </source>
</evidence>
<comment type="function">
    <text evidence="13">Catalyzes the sequential NAD-dependent oxidations of L-histidinol to L-histidinaldehyde and then to L-histidine.</text>
</comment>
<keyword evidence="8 13" id="KW-0862">Zinc</keyword>
<dbReference type="PANTHER" id="PTHR21256">
    <property type="entry name" value="HISTIDINOL DEHYDROGENASE HDH"/>
    <property type="match status" value="1"/>
</dbReference>
<dbReference type="NCBIfam" id="TIGR00069">
    <property type="entry name" value="hisD"/>
    <property type="match status" value="1"/>
</dbReference>
<evidence type="ECO:0000259" key="14">
    <source>
        <dbReference type="Pfam" id="PF00155"/>
    </source>
</evidence>
<name>A0ABU9LYE0_9BACT</name>
<comment type="subunit">
    <text evidence="4 12">Homodimer.</text>
</comment>
<reference evidence="15 16" key="1">
    <citation type="journal article" date="2018" name="Arch. Microbiol.">
        <title>Hymenobacter segetis sp. nov., isolated from soil.</title>
        <authorList>
            <person name="Ten L.N."/>
            <person name="Lim S.J."/>
            <person name="Kim B.O."/>
            <person name="Kang I.K."/>
            <person name="Jung H.Y."/>
        </authorList>
    </citation>
    <scope>NUCLEOTIDE SEQUENCE [LARGE SCALE GENOMIC DNA]</scope>
    <source>
        <strain evidence="15 16">S7-3-11</strain>
    </source>
</reference>
<dbReference type="PROSITE" id="PS00611">
    <property type="entry name" value="HISOL_DEHYDROGENASE"/>
    <property type="match status" value="1"/>
</dbReference>
<comment type="pathway">
    <text evidence="3">Lipid metabolism.</text>
</comment>
<keyword evidence="12" id="KW-0368">Histidine biosynthesis</keyword>
<comment type="caution">
    <text evidence="15">The sequence shown here is derived from an EMBL/GenBank/DDBJ whole genome shotgun (WGS) entry which is preliminary data.</text>
</comment>
<comment type="similarity">
    <text evidence="12">Belongs to the class-II pyridoxal-phosphate-dependent aminotransferase family. Histidinol-phosphate aminotransferase subfamily.</text>
</comment>
<feature type="binding site" evidence="13">
    <location>
        <position position="235"/>
    </location>
    <ligand>
        <name>substrate</name>
    </ligand>
</feature>
<evidence type="ECO:0000256" key="12">
    <source>
        <dbReference type="HAMAP-Rule" id="MF_01023"/>
    </source>
</evidence>
<feature type="binding site" evidence="13">
    <location>
        <position position="260"/>
    </location>
    <ligand>
        <name>Zn(2+)</name>
        <dbReference type="ChEBI" id="CHEBI:29105"/>
    </ligand>
</feature>
<dbReference type="Proteomes" id="UP001479606">
    <property type="component" value="Unassembled WGS sequence"/>
</dbReference>
<feature type="modified residue" description="N6-(pyridoxal phosphate)lysine" evidence="12">
    <location>
        <position position="649"/>
    </location>
</feature>
<evidence type="ECO:0000313" key="15">
    <source>
        <dbReference type="EMBL" id="MEL5995784.1"/>
    </source>
</evidence>
<dbReference type="Pfam" id="PF00815">
    <property type="entry name" value="Histidinol_dh"/>
    <property type="match status" value="1"/>
</dbReference>
<keyword evidence="9 12" id="KW-0663">Pyridoxal phosphate</keyword>
<comment type="cofactor">
    <cofactor evidence="13">
        <name>Zn(2+)</name>
        <dbReference type="ChEBI" id="CHEBI:29105"/>
    </cofactor>
    <text evidence="13">Binds 1 zinc ion per subunit.</text>
</comment>
<dbReference type="PANTHER" id="PTHR21256:SF2">
    <property type="entry name" value="HISTIDINE BIOSYNTHESIS TRIFUNCTIONAL PROTEIN"/>
    <property type="match status" value="1"/>
</dbReference>
<dbReference type="PROSITE" id="PS00599">
    <property type="entry name" value="AA_TRANSFER_CLASS_2"/>
    <property type="match status" value="1"/>
</dbReference>
<dbReference type="EC" id="2.6.1.9" evidence="12"/>
<feature type="binding site" evidence="13">
    <location>
        <position position="358"/>
    </location>
    <ligand>
        <name>Zn(2+)</name>
        <dbReference type="ChEBI" id="CHEBI:29105"/>
    </ligand>
</feature>
<feature type="binding site" evidence="13">
    <location>
        <position position="125"/>
    </location>
    <ligand>
        <name>NAD(+)</name>
        <dbReference type="ChEBI" id="CHEBI:57540"/>
    </ligand>
</feature>
<evidence type="ECO:0000256" key="2">
    <source>
        <dbReference type="ARBA" id="ARBA00005011"/>
    </source>
</evidence>
<feature type="binding site" evidence="13">
    <location>
        <position position="358"/>
    </location>
    <ligand>
        <name>substrate</name>
    </ligand>
</feature>
<dbReference type="NCBIfam" id="TIGR01141">
    <property type="entry name" value="hisC"/>
    <property type="match status" value="1"/>
</dbReference>
<feature type="active site" description="Proton acceptor" evidence="13">
    <location>
        <position position="324"/>
    </location>
</feature>
<dbReference type="Gene3D" id="3.90.1150.10">
    <property type="entry name" value="Aspartate Aminotransferase, domain 1"/>
    <property type="match status" value="1"/>
</dbReference>
<comment type="catalytic activity">
    <reaction evidence="11 12">
        <text>L-histidinol phosphate + 2-oxoglutarate = 3-(imidazol-4-yl)-2-oxopropyl phosphate + L-glutamate</text>
        <dbReference type="Rhea" id="RHEA:23744"/>
        <dbReference type="ChEBI" id="CHEBI:16810"/>
        <dbReference type="ChEBI" id="CHEBI:29985"/>
        <dbReference type="ChEBI" id="CHEBI:57766"/>
        <dbReference type="ChEBI" id="CHEBI:57980"/>
        <dbReference type="EC" id="2.6.1.9"/>
    </reaction>
</comment>
<keyword evidence="7 13" id="KW-0479">Metal-binding</keyword>
<dbReference type="RefSeq" id="WP_342299838.1">
    <property type="nucleotide sequence ID" value="NZ_JBCEVZ010000046.1"/>
</dbReference>
<dbReference type="EC" id="1.1.1.23" evidence="13"/>
<feature type="binding site" evidence="13">
    <location>
        <position position="417"/>
    </location>
    <ligand>
        <name>Zn(2+)</name>
        <dbReference type="ChEBI" id="CHEBI:29105"/>
    </ligand>
</feature>
<protein>
    <recommendedName>
        <fullName evidence="12 13">Multifunctional fusion protein</fullName>
    </recommendedName>
    <domain>
        <recommendedName>
            <fullName evidence="12">Histidinol-phosphate aminotransferase</fullName>
            <ecNumber evidence="12">2.6.1.9</ecNumber>
        </recommendedName>
        <alternativeName>
            <fullName evidence="12">Imidazole acetol-phosphate transaminase</fullName>
        </alternativeName>
    </domain>
    <domain>
        <recommendedName>
            <fullName evidence="13">Histidinol dehydrogenase</fullName>
            <shortName evidence="13">HDH</shortName>
            <ecNumber evidence="13">1.1.1.23</ecNumber>
        </recommendedName>
    </domain>
</protein>
<evidence type="ECO:0000256" key="4">
    <source>
        <dbReference type="ARBA" id="ARBA00011738"/>
    </source>
</evidence>
<dbReference type="HAMAP" id="MF_01024">
    <property type="entry name" value="HisD"/>
    <property type="match status" value="1"/>
</dbReference>
<dbReference type="PRINTS" id="PR00083">
    <property type="entry name" value="HOLDHDRGNASE"/>
</dbReference>
<dbReference type="InterPro" id="IPR001917">
    <property type="entry name" value="Aminotrans_II_pyridoxalP_BS"/>
</dbReference>
<evidence type="ECO:0000313" key="16">
    <source>
        <dbReference type="Proteomes" id="UP001479606"/>
    </source>
</evidence>
<keyword evidence="16" id="KW-1185">Reference proteome</keyword>
<dbReference type="InterPro" id="IPR015421">
    <property type="entry name" value="PyrdxlP-dep_Trfase_major"/>
</dbReference>
<dbReference type="InterPro" id="IPR005861">
    <property type="entry name" value="HisP_aminotrans"/>
</dbReference>
<comment type="pathway">
    <text evidence="13">Amino-acid biosynthesis; L-histidine biosynthesis; L-histidine from 5-phospho-alpha-D-ribose 1-diphosphate: step 9/9.</text>
</comment>
<dbReference type="Gene3D" id="3.40.640.10">
    <property type="entry name" value="Type I PLP-dependent aspartate aminotransferase-like (Major domain)"/>
    <property type="match status" value="1"/>
</dbReference>
<feature type="binding site" evidence="13">
    <location>
        <position position="412"/>
    </location>
    <ligand>
        <name>substrate</name>
    </ligand>
</feature>